<evidence type="ECO:0000256" key="9">
    <source>
        <dbReference type="ARBA" id="ARBA00022840"/>
    </source>
</evidence>
<keyword evidence="6" id="KW-0812">Transmembrane</keyword>
<evidence type="ECO:0000256" key="7">
    <source>
        <dbReference type="ARBA" id="ARBA00022741"/>
    </source>
</evidence>
<dbReference type="CDD" id="cd00130">
    <property type="entry name" value="PAS"/>
    <property type="match status" value="2"/>
</dbReference>
<dbReference type="Gene3D" id="3.30.450.20">
    <property type="entry name" value="PAS domain"/>
    <property type="match status" value="3"/>
</dbReference>
<dbReference type="Gene3D" id="3.30.565.10">
    <property type="entry name" value="Histidine kinase-like ATPase, C-terminal domain"/>
    <property type="match status" value="1"/>
</dbReference>
<evidence type="ECO:0000256" key="5">
    <source>
        <dbReference type="ARBA" id="ARBA00022679"/>
    </source>
</evidence>
<organism evidence="16 17">
    <name type="scientific">Dictyobacter kobayashii</name>
    <dbReference type="NCBI Taxonomy" id="2014872"/>
    <lineage>
        <taxon>Bacteria</taxon>
        <taxon>Bacillati</taxon>
        <taxon>Chloroflexota</taxon>
        <taxon>Ktedonobacteria</taxon>
        <taxon>Ktedonobacterales</taxon>
        <taxon>Dictyobacteraceae</taxon>
        <taxon>Dictyobacter</taxon>
    </lineage>
</organism>
<keyword evidence="12" id="KW-0472">Membrane</keyword>
<evidence type="ECO:0000259" key="14">
    <source>
        <dbReference type="PROSITE" id="PS50112"/>
    </source>
</evidence>
<dbReference type="RefSeq" id="WP_126549017.1">
    <property type="nucleotide sequence ID" value="NZ_BIFS01000001.1"/>
</dbReference>
<comment type="subcellular location">
    <subcellularLocation>
        <location evidence="2">Membrane</location>
        <topology evidence="2">Multi-pass membrane protein</topology>
    </subcellularLocation>
</comment>
<keyword evidence="4" id="KW-0597">Phosphoprotein</keyword>
<dbReference type="SMART" id="SM00388">
    <property type="entry name" value="HisKA"/>
    <property type="match status" value="1"/>
</dbReference>
<proteinExistence type="predicted"/>
<dbReference type="CDD" id="cd00075">
    <property type="entry name" value="HATPase"/>
    <property type="match status" value="1"/>
</dbReference>
<dbReference type="EMBL" id="BIFS01000001">
    <property type="protein sequence ID" value="GCE17312.1"/>
    <property type="molecule type" value="Genomic_DNA"/>
</dbReference>
<keyword evidence="7" id="KW-0547">Nucleotide-binding</keyword>
<comment type="catalytic activity">
    <reaction evidence="1">
        <text>ATP + protein L-histidine = ADP + protein N-phospho-L-histidine.</text>
        <dbReference type="EC" id="2.7.13.3"/>
    </reaction>
</comment>
<evidence type="ECO:0000313" key="16">
    <source>
        <dbReference type="EMBL" id="GCE17312.1"/>
    </source>
</evidence>
<evidence type="ECO:0000256" key="3">
    <source>
        <dbReference type="ARBA" id="ARBA00012438"/>
    </source>
</evidence>
<dbReference type="Pfam" id="PF00512">
    <property type="entry name" value="HisKA"/>
    <property type="match status" value="1"/>
</dbReference>
<dbReference type="InterPro" id="IPR000014">
    <property type="entry name" value="PAS"/>
</dbReference>
<dbReference type="PANTHER" id="PTHR42878">
    <property type="entry name" value="TWO-COMPONENT HISTIDINE KINASE"/>
    <property type="match status" value="1"/>
</dbReference>
<feature type="domain" description="PAS" evidence="14">
    <location>
        <begin position="33"/>
        <end position="106"/>
    </location>
</feature>
<evidence type="ECO:0000256" key="2">
    <source>
        <dbReference type="ARBA" id="ARBA00004141"/>
    </source>
</evidence>
<dbReference type="SMART" id="SM00086">
    <property type="entry name" value="PAC"/>
    <property type="match status" value="1"/>
</dbReference>
<dbReference type="InterPro" id="IPR036097">
    <property type="entry name" value="HisK_dim/P_sf"/>
</dbReference>
<dbReference type="Gene3D" id="1.10.287.130">
    <property type="match status" value="1"/>
</dbReference>
<dbReference type="PROSITE" id="PS50109">
    <property type="entry name" value="HIS_KIN"/>
    <property type="match status" value="1"/>
</dbReference>
<keyword evidence="11" id="KW-0902">Two-component regulatory system</keyword>
<dbReference type="PROSITE" id="PS50113">
    <property type="entry name" value="PAC"/>
    <property type="match status" value="1"/>
</dbReference>
<dbReference type="GO" id="GO:0016020">
    <property type="term" value="C:membrane"/>
    <property type="evidence" value="ECO:0007669"/>
    <property type="project" value="UniProtKB-SubCell"/>
</dbReference>
<feature type="domain" description="PAC" evidence="15">
    <location>
        <begin position="107"/>
        <end position="161"/>
    </location>
</feature>
<evidence type="ECO:0000256" key="8">
    <source>
        <dbReference type="ARBA" id="ARBA00022777"/>
    </source>
</evidence>
<dbReference type="Pfam" id="PF08448">
    <property type="entry name" value="PAS_4"/>
    <property type="match status" value="2"/>
</dbReference>
<sequence>MHEVPEWQGGSLSREDIINLTGANSQTNILEENVRLMHRAIDSARNGIIITDHQQPDDPIIYVNQAFLNLTGYSKDEIIGRNCRFLQGQDREQEARFQLKHAIQAGESLHVQIKNYRKDGTFFWNDLLISPITDEHGTVTHFFGNQLDITERKEAEDQLQHEKHQLEQRVHERTIQLQETNEYLTSIVETIREALVILDGTMHVLAANEAFYRTFQVQPAETEGKLLYDLGNRQWNIPALRELLERILPEHNPFEDFEVTHNFPSIGTRTMLLNARQIKHQENYQDYILLAIEDISARKTAETDSMRNQALTQAVLNSLSAHVAVLDKEGVIVEVNEAWKRFALEQSSSSEQNTFAGQNYLRVLEQSRGEQSEEAPQALRGIQQVMCGERPFFSLEYPCFTPQDNLWFLLQVTPLKGDGGGVVVAHVDITERKRVELRKDDFISMAAHELKTPLTSMKLFVQGLSKRFEKEGQRDVTVPLQRVDAQIEKLTRLVKELLDVSRIYAGKLLIEQQPFVIAELEAEVVNTFRMITPDRTITFQGDTSAVVVGDRDRVSQVLTNLLTNAVKYSPDGSPIMVAVKEQADHVTISVQDFGIGIEPRYHARLFDRFYQVTEPNVQTYPGLGVGLYICQQIITQLGGKIWVESVQGEGSTFSFSLPTSHKDK</sequence>
<dbReference type="InterPro" id="IPR001610">
    <property type="entry name" value="PAC"/>
</dbReference>
<dbReference type="InterPro" id="IPR013656">
    <property type="entry name" value="PAS_4"/>
</dbReference>
<dbReference type="InterPro" id="IPR036890">
    <property type="entry name" value="HATPase_C_sf"/>
</dbReference>
<evidence type="ECO:0000259" key="15">
    <source>
        <dbReference type="PROSITE" id="PS50113"/>
    </source>
</evidence>
<dbReference type="Proteomes" id="UP000287188">
    <property type="component" value="Unassembled WGS sequence"/>
</dbReference>
<dbReference type="InterPro" id="IPR004358">
    <property type="entry name" value="Sig_transdc_His_kin-like_C"/>
</dbReference>
<dbReference type="FunFam" id="3.30.565.10:FF:000006">
    <property type="entry name" value="Sensor histidine kinase WalK"/>
    <property type="match status" value="1"/>
</dbReference>
<evidence type="ECO:0000259" key="13">
    <source>
        <dbReference type="PROSITE" id="PS50109"/>
    </source>
</evidence>
<keyword evidence="17" id="KW-1185">Reference proteome</keyword>
<evidence type="ECO:0000256" key="4">
    <source>
        <dbReference type="ARBA" id="ARBA00022553"/>
    </source>
</evidence>
<dbReference type="Pfam" id="PF13426">
    <property type="entry name" value="PAS_9"/>
    <property type="match status" value="1"/>
</dbReference>
<dbReference type="InterPro" id="IPR003594">
    <property type="entry name" value="HATPase_dom"/>
</dbReference>
<dbReference type="SUPFAM" id="SSF55785">
    <property type="entry name" value="PYP-like sensor domain (PAS domain)"/>
    <property type="match status" value="3"/>
</dbReference>
<dbReference type="InterPro" id="IPR035965">
    <property type="entry name" value="PAS-like_dom_sf"/>
</dbReference>
<dbReference type="NCBIfam" id="TIGR00229">
    <property type="entry name" value="sensory_box"/>
    <property type="match status" value="2"/>
</dbReference>
<keyword evidence="10" id="KW-1133">Transmembrane helix</keyword>
<evidence type="ECO:0000256" key="11">
    <source>
        <dbReference type="ARBA" id="ARBA00023012"/>
    </source>
</evidence>
<evidence type="ECO:0000256" key="6">
    <source>
        <dbReference type="ARBA" id="ARBA00022692"/>
    </source>
</evidence>
<dbReference type="InterPro" id="IPR000700">
    <property type="entry name" value="PAS-assoc_C"/>
</dbReference>
<dbReference type="SUPFAM" id="SSF55874">
    <property type="entry name" value="ATPase domain of HSP90 chaperone/DNA topoisomerase II/histidine kinase"/>
    <property type="match status" value="1"/>
</dbReference>
<dbReference type="PROSITE" id="PS50112">
    <property type="entry name" value="PAS"/>
    <property type="match status" value="1"/>
</dbReference>
<dbReference type="SMART" id="SM00091">
    <property type="entry name" value="PAS"/>
    <property type="match status" value="3"/>
</dbReference>
<name>A0A402AE35_9CHLR</name>
<dbReference type="SMART" id="SM00387">
    <property type="entry name" value="HATPase_c"/>
    <property type="match status" value="1"/>
</dbReference>
<dbReference type="PRINTS" id="PR00344">
    <property type="entry name" value="BCTRLSENSOR"/>
</dbReference>
<evidence type="ECO:0000256" key="1">
    <source>
        <dbReference type="ARBA" id="ARBA00000085"/>
    </source>
</evidence>
<dbReference type="GO" id="GO:0007234">
    <property type="term" value="P:osmosensory signaling via phosphorelay pathway"/>
    <property type="evidence" value="ECO:0007669"/>
    <property type="project" value="TreeGrafter"/>
</dbReference>
<dbReference type="GO" id="GO:0000156">
    <property type="term" value="F:phosphorelay response regulator activity"/>
    <property type="evidence" value="ECO:0007669"/>
    <property type="project" value="TreeGrafter"/>
</dbReference>
<dbReference type="SUPFAM" id="SSF47384">
    <property type="entry name" value="Homodimeric domain of signal transducing histidine kinase"/>
    <property type="match status" value="1"/>
</dbReference>
<evidence type="ECO:0000313" key="17">
    <source>
        <dbReference type="Proteomes" id="UP000287188"/>
    </source>
</evidence>
<dbReference type="PANTHER" id="PTHR42878:SF7">
    <property type="entry name" value="SENSOR HISTIDINE KINASE GLRK"/>
    <property type="match status" value="1"/>
</dbReference>
<dbReference type="GO" id="GO:0030295">
    <property type="term" value="F:protein kinase activator activity"/>
    <property type="evidence" value="ECO:0007669"/>
    <property type="project" value="TreeGrafter"/>
</dbReference>
<dbReference type="CDD" id="cd00082">
    <property type="entry name" value="HisKA"/>
    <property type="match status" value="1"/>
</dbReference>
<dbReference type="InterPro" id="IPR005467">
    <property type="entry name" value="His_kinase_dom"/>
</dbReference>
<dbReference type="OrthoDB" id="9815750at2"/>
<dbReference type="GO" id="GO:0000155">
    <property type="term" value="F:phosphorelay sensor kinase activity"/>
    <property type="evidence" value="ECO:0007669"/>
    <property type="project" value="InterPro"/>
</dbReference>
<accession>A0A402AE35</accession>
<comment type="caution">
    <text evidence="16">The sequence shown here is derived from an EMBL/GenBank/DDBJ whole genome shotgun (WGS) entry which is preliminary data.</text>
</comment>
<keyword evidence="8" id="KW-0418">Kinase</keyword>
<keyword evidence="5" id="KW-0808">Transferase</keyword>
<dbReference type="EC" id="2.7.13.3" evidence="3"/>
<dbReference type="Pfam" id="PF02518">
    <property type="entry name" value="HATPase_c"/>
    <property type="match status" value="1"/>
</dbReference>
<gene>
    <name evidence="16" type="ORF">KDK_11120</name>
</gene>
<dbReference type="InterPro" id="IPR003661">
    <property type="entry name" value="HisK_dim/P_dom"/>
</dbReference>
<protein>
    <recommendedName>
        <fullName evidence="3">histidine kinase</fullName>
        <ecNumber evidence="3">2.7.13.3</ecNumber>
    </recommendedName>
</protein>
<reference evidence="17" key="1">
    <citation type="submission" date="2018-12" db="EMBL/GenBank/DDBJ databases">
        <title>Tengunoibacter tsumagoiensis gen. nov., sp. nov., Dictyobacter kobayashii sp. nov., D. alpinus sp. nov., and D. joshuensis sp. nov. and description of Dictyobacteraceae fam. nov. within the order Ktedonobacterales isolated from Tengu-no-mugimeshi.</title>
        <authorList>
            <person name="Wang C.M."/>
            <person name="Zheng Y."/>
            <person name="Sakai Y."/>
            <person name="Toyoda A."/>
            <person name="Minakuchi Y."/>
            <person name="Abe K."/>
            <person name="Yokota A."/>
            <person name="Yabe S."/>
        </authorList>
    </citation>
    <scope>NUCLEOTIDE SEQUENCE [LARGE SCALE GENOMIC DNA]</scope>
    <source>
        <strain evidence="17">Uno11</strain>
    </source>
</reference>
<evidence type="ECO:0000256" key="12">
    <source>
        <dbReference type="ARBA" id="ARBA00023136"/>
    </source>
</evidence>
<keyword evidence="9" id="KW-0067">ATP-binding</keyword>
<evidence type="ECO:0000256" key="10">
    <source>
        <dbReference type="ARBA" id="ARBA00022989"/>
    </source>
</evidence>
<dbReference type="AlphaFoldDB" id="A0A402AE35"/>
<dbReference type="InterPro" id="IPR050351">
    <property type="entry name" value="BphY/WalK/GraS-like"/>
</dbReference>
<feature type="domain" description="Histidine kinase" evidence="13">
    <location>
        <begin position="445"/>
        <end position="661"/>
    </location>
</feature>